<accession>A0A840J276</accession>
<reference evidence="2 3" key="1">
    <citation type="submission" date="2020-08" db="EMBL/GenBank/DDBJ databases">
        <title>Sequencing the genomes of 1000 actinobacteria strains.</title>
        <authorList>
            <person name="Klenk H.-P."/>
        </authorList>
    </citation>
    <scope>NUCLEOTIDE SEQUENCE [LARGE SCALE GENOMIC DNA]</scope>
    <source>
        <strain evidence="2 3">DSM 45859</strain>
    </source>
</reference>
<sequence length="45" mass="5223">MSPTAVSAVHTVATPSSRGRFTVPPPVRRLRRRWRQGPMRRARPW</sequence>
<name>A0A840J276_9PSEU</name>
<evidence type="ECO:0000256" key="1">
    <source>
        <dbReference type="SAM" id="MobiDB-lite"/>
    </source>
</evidence>
<dbReference type="EMBL" id="JACHMG010000001">
    <property type="protein sequence ID" value="MBB4687745.1"/>
    <property type="molecule type" value="Genomic_DNA"/>
</dbReference>
<proteinExistence type="predicted"/>
<dbReference type="AlphaFoldDB" id="A0A840J276"/>
<keyword evidence="3" id="KW-1185">Reference proteome</keyword>
<evidence type="ECO:0000313" key="3">
    <source>
        <dbReference type="Proteomes" id="UP000581769"/>
    </source>
</evidence>
<organism evidence="2 3">
    <name type="scientific">Amycolatopsis jiangsuensis</name>
    <dbReference type="NCBI Taxonomy" id="1181879"/>
    <lineage>
        <taxon>Bacteria</taxon>
        <taxon>Bacillati</taxon>
        <taxon>Actinomycetota</taxon>
        <taxon>Actinomycetes</taxon>
        <taxon>Pseudonocardiales</taxon>
        <taxon>Pseudonocardiaceae</taxon>
        <taxon>Amycolatopsis</taxon>
    </lineage>
</organism>
<evidence type="ECO:0000313" key="2">
    <source>
        <dbReference type="EMBL" id="MBB4687745.1"/>
    </source>
</evidence>
<feature type="region of interest" description="Disordered" evidence="1">
    <location>
        <begin position="1"/>
        <end position="24"/>
    </location>
</feature>
<gene>
    <name evidence="2" type="ORF">BJY18_005230</name>
</gene>
<dbReference type="Proteomes" id="UP000581769">
    <property type="component" value="Unassembled WGS sequence"/>
</dbReference>
<protein>
    <submittedName>
        <fullName evidence="2">Uncharacterized protein</fullName>
    </submittedName>
</protein>
<comment type="caution">
    <text evidence="2">The sequence shown here is derived from an EMBL/GenBank/DDBJ whole genome shotgun (WGS) entry which is preliminary data.</text>
</comment>